<dbReference type="EMBL" id="KB933061">
    <property type="protein sequence ID" value="EOO00724.1"/>
    <property type="molecule type" value="Genomic_DNA"/>
</dbReference>
<proteinExistence type="predicted"/>
<dbReference type="AlphaFoldDB" id="R8BN04"/>
<accession>R8BN04</accession>
<dbReference type="InterPro" id="IPR035959">
    <property type="entry name" value="RutC-like_sf"/>
</dbReference>
<dbReference type="HOGENOM" id="CLU_100715_7_2_1"/>
<gene>
    <name evidence="1" type="ORF">UCRPA7_3735</name>
</gene>
<dbReference type="SUPFAM" id="SSF55298">
    <property type="entry name" value="YjgF-like"/>
    <property type="match status" value="1"/>
</dbReference>
<sequence>MSKQAVFTDKAPAPRPVYSQAIIANGFVFCSGQTPKDVNGKINTEGTVQDRARQCIENLGAVLEAAGSSFDKVVEVNGE</sequence>
<dbReference type="KEGG" id="tmn:UCRPA7_3735"/>
<dbReference type="PANTHER" id="PTHR11803">
    <property type="entry name" value="2-IMINOBUTANOATE/2-IMINOPROPANOATE DEAMINASE RIDA"/>
    <property type="match status" value="1"/>
</dbReference>
<dbReference type="eggNOG" id="KOG2317">
    <property type="taxonomic scope" value="Eukaryota"/>
</dbReference>
<dbReference type="CDD" id="cd00448">
    <property type="entry name" value="YjgF_YER057c_UK114_family"/>
    <property type="match status" value="1"/>
</dbReference>
<dbReference type="RefSeq" id="XP_007914424.1">
    <property type="nucleotide sequence ID" value="XM_007916233.1"/>
</dbReference>
<dbReference type="InterPro" id="IPR006175">
    <property type="entry name" value="YjgF/YER057c/UK114"/>
</dbReference>
<dbReference type="PANTHER" id="PTHR11803:SF22">
    <property type="entry name" value="ENDORIBONUCLEASE FAMILY PROTEIN BRT1, PUTATIVE (AFU_ORTHOLOGUE AFUA_5G03780)-RELATED"/>
    <property type="match status" value="1"/>
</dbReference>
<dbReference type="Gene3D" id="3.30.1330.40">
    <property type="entry name" value="RutC-like"/>
    <property type="match status" value="1"/>
</dbReference>
<protein>
    <submittedName>
        <fullName evidence="1">Putative endoribonuclease l-psp protein</fullName>
    </submittedName>
</protein>
<organism evidence="1 2">
    <name type="scientific">Phaeoacremonium minimum (strain UCR-PA7)</name>
    <name type="common">Esca disease fungus</name>
    <name type="synonym">Togninia minima</name>
    <dbReference type="NCBI Taxonomy" id="1286976"/>
    <lineage>
        <taxon>Eukaryota</taxon>
        <taxon>Fungi</taxon>
        <taxon>Dikarya</taxon>
        <taxon>Ascomycota</taxon>
        <taxon>Pezizomycotina</taxon>
        <taxon>Sordariomycetes</taxon>
        <taxon>Sordariomycetidae</taxon>
        <taxon>Togniniales</taxon>
        <taxon>Togniniaceae</taxon>
        <taxon>Phaeoacremonium</taxon>
    </lineage>
</organism>
<name>R8BN04_PHAM7</name>
<evidence type="ECO:0000313" key="2">
    <source>
        <dbReference type="Proteomes" id="UP000014074"/>
    </source>
</evidence>
<dbReference type="GO" id="GO:0019239">
    <property type="term" value="F:deaminase activity"/>
    <property type="evidence" value="ECO:0007669"/>
    <property type="project" value="TreeGrafter"/>
</dbReference>
<dbReference type="GO" id="GO:0005739">
    <property type="term" value="C:mitochondrion"/>
    <property type="evidence" value="ECO:0007669"/>
    <property type="project" value="TreeGrafter"/>
</dbReference>
<dbReference type="Pfam" id="PF01042">
    <property type="entry name" value="Ribonuc_L-PSP"/>
    <property type="match status" value="1"/>
</dbReference>
<dbReference type="Proteomes" id="UP000014074">
    <property type="component" value="Unassembled WGS sequence"/>
</dbReference>
<dbReference type="GO" id="GO:0005829">
    <property type="term" value="C:cytosol"/>
    <property type="evidence" value="ECO:0007669"/>
    <property type="project" value="TreeGrafter"/>
</dbReference>
<reference evidence="2" key="1">
    <citation type="journal article" date="2013" name="Genome Announc.">
        <title>Draft genome sequence of the ascomycete Phaeoacremonium aleophilum strain UCR-PA7, a causal agent of the esca disease complex in grapevines.</title>
        <authorList>
            <person name="Blanco-Ulate B."/>
            <person name="Rolshausen P."/>
            <person name="Cantu D."/>
        </authorList>
    </citation>
    <scope>NUCLEOTIDE SEQUENCE [LARGE SCALE GENOMIC DNA]</scope>
    <source>
        <strain evidence="2">UCR-PA7</strain>
    </source>
</reference>
<evidence type="ECO:0000313" key="1">
    <source>
        <dbReference type="EMBL" id="EOO00724.1"/>
    </source>
</evidence>
<dbReference type="GeneID" id="19324112"/>
<keyword evidence="2" id="KW-1185">Reference proteome</keyword>
<dbReference type="OrthoDB" id="309640at2759"/>